<feature type="compositionally biased region" description="Acidic residues" evidence="1">
    <location>
        <begin position="21"/>
        <end position="32"/>
    </location>
</feature>
<evidence type="ECO:0000259" key="2">
    <source>
        <dbReference type="Pfam" id="PF01847"/>
    </source>
</evidence>
<dbReference type="InterPro" id="IPR024053">
    <property type="entry name" value="VHL_beta_dom"/>
</dbReference>
<dbReference type="SUPFAM" id="SSF49468">
    <property type="entry name" value="VHL"/>
    <property type="match status" value="1"/>
</dbReference>
<name>A0A2K5PDW1_CEBIM</name>
<feature type="domain" description="von Hippel-Lindau disease tumour suppressor beta" evidence="2">
    <location>
        <begin position="85"/>
        <end position="113"/>
    </location>
</feature>
<dbReference type="Gene3D" id="2.60.40.780">
    <property type="entry name" value="von Hippel-Lindau disease tumour suppressor, beta domain"/>
    <property type="match status" value="1"/>
</dbReference>
<dbReference type="GeneTree" id="ENSGT01010000224083"/>
<evidence type="ECO:0000256" key="1">
    <source>
        <dbReference type="SAM" id="MobiDB-lite"/>
    </source>
</evidence>
<evidence type="ECO:0000313" key="3">
    <source>
        <dbReference type="Ensembl" id="ENSCCAP00000001814.1"/>
    </source>
</evidence>
<accession>A0A2K5PDW1</accession>
<evidence type="ECO:0000313" key="4">
    <source>
        <dbReference type="Proteomes" id="UP000233040"/>
    </source>
</evidence>
<proteinExistence type="predicted"/>
<dbReference type="OMA" id="AGPEEYC"/>
<dbReference type="Pfam" id="PF01847">
    <property type="entry name" value="VHL"/>
    <property type="match status" value="1"/>
</dbReference>
<reference evidence="3" key="2">
    <citation type="submission" date="2025-09" db="UniProtKB">
        <authorList>
            <consortium name="Ensembl"/>
        </authorList>
    </citation>
    <scope>IDENTIFICATION</scope>
</reference>
<organism evidence="3 4">
    <name type="scientific">Cebus imitator</name>
    <name type="common">Panamanian white-faced capuchin</name>
    <name type="synonym">Cebus capucinus imitator</name>
    <dbReference type="NCBI Taxonomy" id="2715852"/>
    <lineage>
        <taxon>Eukaryota</taxon>
        <taxon>Metazoa</taxon>
        <taxon>Chordata</taxon>
        <taxon>Craniata</taxon>
        <taxon>Vertebrata</taxon>
        <taxon>Euteleostomi</taxon>
        <taxon>Mammalia</taxon>
        <taxon>Eutheria</taxon>
        <taxon>Euarchontoglires</taxon>
        <taxon>Primates</taxon>
        <taxon>Haplorrhini</taxon>
        <taxon>Platyrrhini</taxon>
        <taxon>Cebidae</taxon>
        <taxon>Cebinae</taxon>
        <taxon>Cebus</taxon>
    </lineage>
</organism>
<protein>
    <recommendedName>
        <fullName evidence="2">von Hippel-Lindau disease tumour suppressor beta domain-containing protein</fullName>
    </recommendedName>
</protein>
<dbReference type="Ensembl" id="ENSCCAT00000012354.1">
    <property type="protein sequence ID" value="ENSCCAP00000001814.1"/>
    <property type="gene ID" value="ENSCCAG00000011652.1"/>
</dbReference>
<reference evidence="3" key="1">
    <citation type="submission" date="2025-08" db="UniProtKB">
        <authorList>
            <consortium name="Ensembl"/>
        </authorList>
    </citation>
    <scope>IDENTIFICATION</scope>
</reference>
<dbReference type="InterPro" id="IPR036208">
    <property type="entry name" value="VHL_sf"/>
</dbReference>
<feature type="region of interest" description="Disordered" evidence="1">
    <location>
        <begin position="1"/>
        <end position="32"/>
    </location>
</feature>
<dbReference type="STRING" id="9516.ENSCCAP00000001814"/>
<dbReference type="AlphaFoldDB" id="A0A2K5PDW1"/>
<dbReference type="Proteomes" id="UP000233040">
    <property type="component" value="Unassembled WGS sequence"/>
</dbReference>
<sequence>MPRRVGKRVGLEAKAGTQEAGPEEDCQEELGTEEEMEVGVAWPVLHSVNLHELTQVIFCNCNPRVVLPVAQLLWQAAALPDPAPPWLFRDLRTRNRLLVNQTELFVPSSSVDGQPAFANLTL</sequence>
<dbReference type="InterPro" id="IPR037140">
    <property type="entry name" value="VHL_beta_dom_sf"/>
</dbReference>
<keyword evidence="4" id="KW-1185">Reference proteome</keyword>